<dbReference type="SUPFAM" id="SSF111331">
    <property type="entry name" value="NAD kinase/diacylglycerol kinase-like"/>
    <property type="match status" value="1"/>
</dbReference>
<dbReference type="InterPro" id="IPR016064">
    <property type="entry name" value="NAD/diacylglycerol_kinase_sf"/>
</dbReference>
<dbReference type="Pfam" id="PF00781">
    <property type="entry name" value="DAGK_cat"/>
    <property type="match status" value="1"/>
</dbReference>
<keyword evidence="3" id="KW-0808">Transferase</keyword>
<dbReference type="InterPro" id="IPR017438">
    <property type="entry name" value="ATP-NAD_kinase_N"/>
</dbReference>
<dbReference type="Gene3D" id="2.60.200.40">
    <property type="match status" value="1"/>
</dbReference>
<accession>A0A6P2C1K2</accession>
<dbReference type="GO" id="GO:0016301">
    <property type="term" value="F:kinase activity"/>
    <property type="evidence" value="ECO:0007669"/>
    <property type="project" value="UniProtKB-KW"/>
</dbReference>
<dbReference type="Proteomes" id="UP000460272">
    <property type="component" value="Unassembled WGS sequence"/>
</dbReference>
<name>A0A6P2C1K2_9ACTN</name>
<evidence type="ECO:0000259" key="2">
    <source>
        <dbReference type="PROSITE" id="PS50146"/>
    </source>
</evidence>
<sequence>MMTKQAAPPGSRWAPWLARLSIVLAACAIAVVGVEAGLRSFGMLAVGLAAAVVSLAAIYLFLARRGVARWVSLTVFAAAPIAVIVVYALHSLLWVALASAAGWGLAAMTARQALVDDIGDWRMPEYPVPRQARHPFVIMNPKSGGGKVVRFDLKRRAEELGAEVFLLDGPGPVDVAAVARAAVADGADLLGVAGGDGTQALVAGIAADHGLPFVVVTAGTRNHFALDLGLDREDPAACLGALRDAVELRVDLGVIGGRTFVNNASFGAYAEIVEDPAYRDDKLGTTLQLLPDLLQGQRGTRLTALADGMEISGPQALLIGNNPYGTGDIAGLGRRVRLDRGELGVVAVTVASAREAVGLISGKRAAGLRALTARDVIVTADTEQVPVGIDGEAIILPVPVLCGIRHRALRVWVPRDRPGVPAPKPELNWGRIWQLAVGRRGTRDAGASGAGDTRPRVLR</sequence>
<evidence type="ECO:0000256" key="1">
    <source>
        <dbReference type="SAM" id="Phobius"/>
    </source>
</evidence>
<keyword evidence="4" id="KW-1185">Reference proteome</keyword>
<protein>
    <submittedName>
        <fullName evidence="3">Diacylglycerol kinase</fullName>
    </submittedName>
</protein>
<evidence type="ECO:0000313" key="4">
    <source>
        <dbReference type="Proteomes" id="UP000460272"/>
    </source>
</evidence>
<dbReference type="EMBL" id="RPFW01000002">
    <property type="protein sequence ID" value="TVZ05244.1"/>
    <property type="molecule type" value="Genomic_DNA"/>
</dbReference>
<feature type="transmembrane region" description="Helical" evidence="1">
    <location>
        <begin position="16"/>
        <end position="34"/>
    </location>
</feature>
<comment type="caution">
    <text evidence="3">The sequence shown here is derived from an EMBL/GenBank/DDBJ whole genome shotgun (WGS) entry which is preliminary data.</text>
</comment>
<dbReference type="Gene3D" id="3.40.50.10330">
    <property type="entry name" value="Probable inorganic polyphosphate/atp-NAD kinase, domain 1"/>
    <property type="match status" value="1"/>
</dbReference>
<keyword evidence="3" id="KW-0418">Kinase</keyword>
<reference evidence="3 4" key="1">
    <citation type="submission" date="2018-11" db="EMBL/GenBank/DDBJ databases">
        <title>Trebonia kvetii gen.nov., sp.nov., a novel acidophilic actinobacterium, and proposal of the new actinobacterial family Treboniaceae fam. nov.</title>
        <authorList>
            <person name="Rapoport D."/>
            <person name="Sagova-Mareckova M."/>
            <person name="Sedlacek I."/>
            <person name="Provaznik J."/>
            <person name="Kralova S."/>
            <person name="Pavlinic D."/>
            <person name="Benes V."/>
            <person name="Kopecky J."/>
        </authorList>
    </citation>
    <scope>NUCLEOTIDE SEQUENCE [LARGE SCALE GENOMIC DNA]</scope>
    <source>
        <strain evidence="3 4">15Tr583</strain>
    </source>
</reference>
<dbReference type="AlphaFoldDB" id="A0A6P2C1K2"/>
<gene>
    <name evidence="3" type="ORF">EAS64_11720</name>
</gene>
<feature type="transmembrane region" description="Helical" evidence="1">
    <location>
        <begin position="40"/>
        <end position="63"/>
    </location>
</feature>
<proteinExistence type="predicted"/>
<dbReference type="RefSeq" id="WP_145852947.1">
    <property type="nucleotide sequence ID" value="NZ_RPFW01000002.1"/>
</dbReference>
<feature type="domain" description="DAGKc" evidence="2">
    <location>
        <begin position="130"/>
        <end position="259"/>
    </location>
</feature>
<dbReference type="OrthoDB" id="3208200at2"/>
<keyword evidence="1" id="KW-1133">Transmembrane helix</keyword>
<feature type="transmembrane region" description="Helical" evidence="1">
    <location>
        <begin position="70"/>
        <end position="89"/>
    </location>
</feature>
<keyword evidence="1" id="KW-0812">Transmembrane</keyword>
<evidence type="ECO:0000313" key="3">
    <source>
        <dbReference type="EMBL" id="TVZ05244.1"/>
    </source>
</evidence>
<dbReference type="InterPro" id="IPR001206">
    <property type="entry name" value="Diacylglycerol_kinase_cat_dom"/>
</dbReference>
<organism evidence="3 4">
    <name type="scientific">Trebonia kvetii</name>
    <dbReference type="NCBI Taxonomy" id="2480626"/>
    <lineage>
        <taxon>Bacteria</taxon>
        <taxon>Bacillati</taxon>
        <taxon>Actinomycetota</taxon>
        <taxon>Actinomycetes</taxon>
        <taxon>Streptosporangiales</taxon>
        <taxon>Treboniaceae</taxon>
        <taxon>Trebonia</taxon>
    </lineage>
</organism>
<dbReference type="SMART" id="SM00046">
    <property type="entry name" value="DAGKc"/>
    <property type="match status" value="1"/>
</dbReference>
<keyword evidence="1" id="KW-0472">Membrane</keyword>
<dbReference type="PROSITE" id="PS50146">
    <property type="entry name" value="DAGK"/>
    <property type="match status" value="1"/>
</dbReference>